<dbReference type="GO" id="GO:0061630">
    <property type="term" value="F:ubiquitin protein ligase activity"/>
    <property type="evidence" value="ECO:0007669"/>
    <property type="project" value="UniProtKB-EC"/>
</dbReference>
<sequence>MAEMSYLQIHDANDAVLNHFNRNLHQRRQHHQSLSQILDSLPHWVQSDDDVDLYVSQSELDVSAAVGLDLLERRSFVMDLFHQRVEQSQVSPLGDDYESAGSDSGFGVVEGDRDMRGGSLGLDFGLGLGSGRGFVDCDDDDDEDDLFDGIRYLGMDSGDVIVTVESGFDSDVEEDDPEKEIWGVDLNEEEEYVNDDDDDDDDDDDEDEDDSVTIPLCWDSLNLEDNEEEFEWEEVDDGDEREVSAEGDDNNSVSVSVSATISQEDLAIGERRGYLGWEVLLNSRSLEFNLDDAESNMELYIGGDIDQQEDDEDYLHTTEYEMLFEAEISSGLGKPPASKSFIKNLKVSPLTKEDVTEENDGDAMCCAVCREEMSVGNEVAELPCRHKYHGECIVPWLGIRNTCPVCRFELPSDETEQSRF</sequence>
<dbReference type="SMART" id="SM00184">
    <property type="entry name" value="RING"/>
    <property type="match status" value="1"/>
</dbReference>
<evidence type="ECO:0000256" key="8">
    <source>
        <dbReference type="PROSITE-ProRule" id="PRU00175"/>
    </source>
</evidence>
<keyword evidence="4" id="KW-0479">Metal-binding</keyword>
<proteinExistence type="predicted"/>
<dbReference type="SUPFAM" id="SSF57850">
    <property type="entry name" value="RING/U-box"/>
    <property type="match status" value="1"/>
</dbReference>
<evidence type="ECO:0000256" key="2">
    <source>
        <dbReference type="ARBA" id="ARBA00012483"/>
    </source>
</evidence>
<dbReference type="EC" id="2.3.2.27" evidence="2"/>
<dbReference type="PANTHER" id="PTHR15710">
    <property type="entry name" value="E3 UBIQUITIN-PROTEIN LIGASE PRAJA"/>
    <property type="match status" value="1"/>
</dbReference>
<dbReference type="FunFam" id="3.30.40.10:FF:000127">
    <property type="entry name" value="E3 ubiquitin-protein ligase RNF181"/>
    <property type="match status" value="1"/>
</dbReference>
<evidence type="ECO:0000256" key="9">
    <source>
        <dbReference type="SAM" id="MobiDB-lite"/>
    </source>
</evidence>
<keyword evidence="5 8" id="KW-0863">Zinc-finger</keyword>
<evidence type="ECO:0000256" key="7">
    <source>
        <dbReference type="ARBA" id="ARBA00022833"/>
    </source>
</evidence>
<dbReference type="InterPro" id="IPR001841">
    <property type="entry name" value="Znf_RING"/>
</dbReference>
<evidence type="ECO:0000313" key="11">
    <source>
        <dbReference type="EMBL" id="CAG7883362.1"/>
    </source>
</evidence>
<dbReference type="Gramene" id="A03p47050.2_BraZ1">
    <property type="protein sequence ID" value="A03p47050.2_BraZ1.CDS.1"/>
    <property type="gene ID" value="A03g47050.2_BraZ1"/>
</dbReference>
<name>A0A3P6AE29_BRACM</name>
<dbReference type="InterPro" id="IPR013083">
    <property type="entry name" value="Znf_RING/FYVE/PHD"/>
</dbReference>
<evidence type="ECO:0000256" key="1">
    <source>
        <dbReference type="ARBA" id="ARBA00000900"/>
    </source>
</evidence>
<dbReference type="PROSITE" id="PS50089">
    <property type="entry name" value="ZF_RING_2"/>
    <property type="match status" value="1"/>
</dbReference>
<feature type="domain" description="RING-type" evidence="10">
    <location>
        <begin position="366"/>
        <end position="407"/>
    </location>
</feature>
<evidence type="ECO:0000256" key="4">
    <source>
        <dbReference type="ARBA" id="ARBA00022723"/>
    </source>
</evidence>
<dbReference type="AlphaFoldDB" id="A0A3P6AE29"/>
<keyword evidence="3" id="KW-0808">Transferase</keyword>
<dbReference type="Gene3D" id="3.30.40.10">
    <property type="entry name" value="Zinc/RING finger domain, C3HC4 (zinc finger)"/>
    <property type="match status" value="1"/>
</dbReference>
<dbReference type="Proteomes" id="UP000694005">
    <property type="component" value="Chromosome A03"/>
</dbReference>
<protein>
    <recommendedName>
        <fullName evidence="2">RING-type E3 ubiquitin transferase</fullName>
        <ecNumber evidence="2">2.3.2.27</ecNumber>
    </recommendedName>
</protein>
<evidence type="ECO:0000313" key="12">
    <source>
        <dbReference type="EMBL" id="VDC82558.1"/>
    </source>
</evidence>
<feature type="compositionally biased region" description="Acidic residues" evidence="9">
    <location>
        <begin position="189"/>
        <end position="211"/>
    </location>
</feature>
<evidence type="ECO:0000256" key="3">
    <source>
        <dbReference type="ARBA" id="ARBA00022679"/>
    </source>
</evidence>
<organism evidence="12">
    <name type="scientific">Brassica campestris</name>
    <name type="common">Field mustard</name>
    <dbReference type="NCBI Taxonomy" id="3711"/>
    <lineage>
        <taxon>Eukaryota</taxon>
        <taxon>Viridiplantae</taxon>
        <taxon>Streptophyta</taxon>
        <taxon>Embryophyta</taxon>
        <taxon>Tracheophyta</taxon>
        <taxon>Spermatophyta</taxon>
        <taxon>Magnoliopsida</taxon>
        <taxon>eudicotyledons</taxon>
        <taxon>Gunneridae</taxon>
        <taxon>Pentapetalae</taxon>
        <taxon>rosids</taxon>
        <taxon>malvids</taxon>
        <taxon>Brassicales</taxon>
        <taxon>Brassicaceae</taxon>
        <taxon>Brassiceae</taxon>
        <taxon>Brassica</taxon>
    </lineage>
</organism>
<evidence type="ECO:0000256" key="6">
    <source>
        <dbReference type="ARBA" id="ARBA00022786"/>
    </source>
</evidence>
<feature type="region of interest" description="Disordered" evidence="9">
    <location>
        <begin position="230"/>
        <end position="255"/>
    </location>
</feature>
<dbReference type="Pfam" id="PF13639">
    <property type="entry name" value="zf-RING_2"/>
    <property type="match status" value="1"/>
</dbReference>
<dbReference type="PANTHER" id="PTHR15710:SF108">
    <property type="entry name" value="OS03G0286100 PROTEIN"/>
    <property type="match status" value="1"/>
</dbReference>
<reference evidence="12" key="1">
    <citation type="submission" date="2018-11" db="EMBL/GenBank/DDBJ databases">
        <authorList>
            <consortium name="Genoscope - CEA"/>
            <person name="William W."/>
        </authorList>
    </citation>
    <scope>NUCLEOTIDE SEQUENCE</scope>
</reference>
<feature type="region of interest" description="Disordered" evidence="9">
    <location>
        <begin position="189"/>
        <end position="214"/>
    </location>
</feature>
<gene>
    <name evidence="12" type="ORF">BRAA03T13776Z</name>
    <name evidence="11" type="ORF">BRAPAZ1V2_A03P47050.2</name>
</gene>
<evidence type="ECO:0000259" key="10">
    <source>
        <dbReference type="PROSITE" id="PS50089"/>
    </source>
</evidence>
<comment type="catalytic activity">
    <reaction evidence="1">
        <text>S-ubiquitinyl-[E2 ubiquitin-conjugating enzyme]-L-cysteine + [acceptor protein]-L-lysine = [E2 ubiquitin-conjugating enzyme]-L-cysteine + N(6)-ubiquitinyl-[acceptor protein]-L-lysine.</text>
        <dbReference type="EC" id="2.3.2.27"/>
    </reaction>
</comment>
<dbReference type="EMBL" id="LS974619">
    <property type="protein sequence ID" value="CAG7883362.1"/>
    <property type="molecule type" value="Genomic_DNA"/>
</dbReference>
<feature type="compositionally biased region" description="Acidic residues" evidence="9">
    <location>
        <begin position="230"/>
        <end position="249"/>
    </location>
</feature>
<dbReference type="GO" id="GO:0008270">
    <property type="term" value="F:zinc ion binding"/>
    <property type="evidence" value="ECO:0007669"/>
    <property type="project" value="UniProtKB-KW"/>
</dbReference>
<dbReference type="EMBL" id="LR031572">
    <property type="protein sequence ID" value="VDC82558.1"/>
    <property type="molecule type" value="Genomic_DNA"/>
</dbReference>
<evidence type="ECO:0000256" key="5">
    <source>
        <dbReference type="ARBA" id="ARBA00022771"/>
    </source>
</evidence>
<accession>A0A3P6AE29</accession>
<keyword evidence="6" id="KW-0833">Ubl conjugation pathway</keyword>
<dbReference type="GO" id="GO:0016567">
    <property type="term" value="P:protein ubiquitination"/>
    <property type="evidence" value="ECO:0007669"/>
    <property type="project" value="UniProtKB-ARBA"/>
</dbReference>
<keyword evidence="7" id="KW-0862">Zinc</keyword>